<feature type="domain" description="RING-type" evidence="1">
    <location>
        <begin position="119"/>
        <end position="156"/>
    </location>
</feature>
<proteinExistence type="predicted"/>
<dbReference type="AlphaFoldDB" id="A0A6C0BBC2"/>
<dbReference type="Pfam" id="PF13920">
    <property type="entry name" value="zf-C3HC4_3"/>
    <property type="match status" value="1"/>
</dbReference>
<accession>A0A6C0BBC2</accession>
<sequence>MSPMFEFHFKVVRTGVTCAYSMHAESTIAEFIEKMKHNIAAHPDFAEIQEFELVPLTDTVCDAEDGPALEPSDQPLSSICNSNSDSTFLYIRPIVAATIPIGVEVSAPLEVGTPVLRLCVVCHSSPRHIAFAPCGHLCICRDCSNNPSIHTCPICRNSFTRMLEIFDP</sequence>
<evidence type="ECO:0000313" key="2">
    <source>
        <dbReference type="EMBL" id="QHS88753.1"/>
    </source>
</evidence>
<protein>
    <recommendedName>
        <fullName evidence="1">RING-type domain-containing protein</fullName>
    </recommendedName>
</protein>
<name>A0A6C0BBC2_9ZZZZ</name>
<dbReference type="InterPro" id="IPR001841">
    <property type="entry name" value="Znf_RING"/>
</dbReference>
<organism evidence="2">
    <name type="scientific">viral metagenome</name>
    <dbReference type="NCBI Taxonomy" id="1070528"/>
    <lineage>
        <taxon>unclassified sequences</taxon>
        <taxon>metagenomes</taxon>
        <taxon>organismal metagenomes</taxon>
    </lineage>
</organism>
<dbReference type="PROSITE" id="PS50089">
    <property type="entry name" value="ZF_RING_2"/>
    <property type="match status" value="1"/>
</dbReference>
<evidence type="ECO:0000259" key="1">
    <source>
        <dbReference type="PROSITE" id="PS50089"/>
    </source>
</evidence>
<dbReference type="Gene3D" id="3.30.40.10">
    <property type="entry name" value="Zinc/RING finger domain, C3HC4 (zinc finger)"/>
    <property type="match status" value="1"/>
</dbReference>
<dbReference type="EMBL" id="MN739102">
    <property type="protein sequence ID" value="QHS88753.1"/>
    <property type="molecule type" value="Genomic_DNA"/>
</dbReference>
<dbReference type="InterPro" id="IPR013083">
    <property type="entry name" value="Znf_RING/FYVE/PHD"/>
</dbReference>
<reference evidence="2" key="1">
    <citation type="journal article" date="2020" name="Nature">
        <title>Giant virus diversity and host interactions through global metagenomics.</title>
        <authorList>
            <person name="Schulz F."/>
            <person name="Roux S."/>
            <person name="Paez-Espino D."/>
            <person name="Jungbluth S."/>
            <person name="Walsh D.A."/>
            <person name="Denef V.J."/>
            <person name="McMahon K.D."/>
            <person name="Konstantinidis K.T."/>
            <person name="Eloe-Fadrosh E.A."/>
            <person name="Kyrpides N.C."/>
            <person name="Woyke T."/>
        </authorList>
    </citation>
    <scope>NUCLEOTIDE SEQUENCE</scope>
    <source>
        <strain evidence="2">GVMAG-M-3300010158-59</strain>
    </source>
</reference>
<dbReference type="SUPFAM" id="SSF57850">
    <property type="entry name" value="RING/U-box"/>
    <property type="match status" value="1"/>
</dbReference>